<dbReference type="InterPro" id="IPR058322">
    <property type="entry name" value="DUF8009"/>
</dbReference>
<keyword evidence="3" id="KW-1185">Reference proteome</keyword>
<comment type="caution">
    <text evidence="2">The sequence shown here is derived from an EMBL/GenBank/DDBJ whole genome shotgun (WGS) entry which is preliminary data.</text>
</comment>
<gene>
    <name evidence="2" type="ORF">EWF95_12595</name>
</gene>
<organism evidence="2 3">
    <name type="scientific">Halonotius roseus</name>
    <dbReference type="NCBI Taxonomy" id="2511997"/>
    <lineage>
        <taxon>Archaea</taxon>
        <taxon>Methanobacteriati</taxon>
        <taxon>Methanobacteriota</taxon>
        <taxon>Stenosarchaea group</taxon>
        <taxon>Halobacteria</taxon>
        <taxon>Halobacteriales</taxon>
        <taxon>Haloferacaceae</taxon>
        <taxon>Halonotius</taxon>
    </lineage>
</organism>
<dbReference type="OrthoDB" id="199191at2157"/>
<dbReference type="Pfam" id="PF26033">
    <property type="entry name" value="DUF8009"/>
    <property type="match status" value="1"/>
</dbReference>
<dbReference type="AlphaFoldDB" id="A0A544QKS4"/>
<accession>A0A544QKS4</accession>
<evidence type="ECO:0000313" key="3">
    <source>
        <dbReference type="Proteomes" id="UP000315385"/>
    </source>
</evidence>
<dbReference type="Proteomes" id="UP000315385">
    <property type="component" value="Unassembled WGS sequence"/>
</dbReference>
<name>A0A544QKS4_9EURY</name>
<reference evidence="2 3" key="1">
    <citation type="submission" date="2019-02" db="EMBL/GenBank/DDBJ databases">
        <title>Halonotius sp. a new haloqrchaeon isolated from saline water.</title>
        <authorList>
            <person name="Duran-Viseras A."/>
            <person name="Sanchez-Porro C."/>
            <person name="Ventosa A."/>
        </authorList>
    </citation>
    <scope>NUCLEOTIDE SEQUENCE [LARGE SCALE GENOMIC DNA]</scope>
    <source>
        <strain evidence="2 3">F9-27</strain>
    </source>
</reference>
<evidence type="ECO:0000313" key="2">
    <source>
        <dbReference type="EMBL" id="TQQ78964.1"/>
    </source>
</evidence>
<dbReference type="EMBL" id="SESI01000004">
    <property type="protein sequence ID" value="TQQ78964.1"/>
    <property type="molecule type" value="Genomic_DNA"/>
</dbReference>
<feature type="domain" description="DUF8009" evidence="1">
    <location>
        <begin position="11"/>
        <end position="147"/>
    </location>
</feature>
<evidence type="ECO:0000259" key="1">
    <source>
        <dbReference type="Pfam" id="PF26033"/>
    </source>
</evidence>
<protein>
    <recommendedName>
        <fullName evidence="1">DUF8009 domain-containing protein</fullName>
    </recommendedName>
</protein>
<dbReference type="RefSeq" id="WP_142444438.1">
    <property type="nucleotide sequence ID" value="NZ_SESI01000004.1"/>
</dbReference>
<proteinExistence type="predicted"/>
<sequence>MTDRQADDSPAPDPTAIEYLVVTVADVVAALEATLGTGRETVLRITPPFSGRMRARLHVADTSESYEPPEPIHIDPRALVEPVPSYPTAAETAAELDDPEDINTDRHEVAHSERLTEWRETVRRSIADEATIETPAGSVSVTVQSLGGADDSTD</sequence>